<dbReference type="InterPro" id="IPR011990">
    <property type="entry name" value="TPR-like_helical_dom_sf"/>
</dbReference>
<evidence type="ECO:0000313" key="2">
    <source>
        <dbReference type="Proteomes" id="UP000198666"/>
    </source>
</evidence>
<organism evidence="1 2">
    <name type="scientific">Terribacillus halophilus</name>
    <dbReference type="NCBI Taxonomy" id="361279"/>
    <lineage>
        <taxon>Bacteria</taxon>
        <taxon>Bacillati</taxon>
        <taxon>Bacillota</taxon>
        <taxon>Bacilli</taxon>
        <taxon>Bacillales</taxon>
        <taxon>Bacillaceae</taxon>
        <taxon>Terribacillus</taxon>
    </lineage>
</organism>
<dbReference type="OrthoDB" id="2957368at2"/>
<dbReference type="Proteomes" id="UP000198666">
    <property type="component" value="Unassembled WGS sequence"/>
</dbReference>
<reference evidence="2" key="1">
    <citation type="submission" date="2016-10" db="EMBL/GenBank/DDBJ databases">
        <authorList>
            <person name="Varghese N."/>
            <person name="Submissions S."/>
        </authorList>
    </citation>
    <scope>NUCLEOTIDE SEQUENCE [LARGE SCALE GENOMIC DNA]</scope>
    <source>
        <strain evidence="2">DSM 21620</strain>
    </source>
</reference>
<gene>
    <name evidence="1" type="ORF">SAMN05421663_102287</name>
</gene>
<keyword evidence="2" id="KW-1185">Reference proteome</keyword>
<dbReference type="SMART" id="SM00028">
    <property type="entry name" value="TPR"/>
    <property type="match status" value="4"/>
</dbReference>
<proteinExistence type="predicted"/>
<evidence type="ECO:0000313" key="1">
    <source>
        <dbReference type="EMBL" id="SDC39310.1"/>
    </source>
</evidence>
<dbReference type="SUPFAM" id="SSF48452">
    <property type="entry name" value="TPR-like"/>
    <property type="match status" value="1"/>
</dbReference>
<dbReference type="AlphaFoldDB" id="A0A1G6L7Q8"/>
<name>A0A1G6L7Q8_9BACI</name>
<dbReference type="InterPro" id="IPR019734">
    <property type="entry name" value="TPR_rpt"/>
</dbReference>
<dbReference type="RefSeq" id="WP_093726119.1">
    <property type="nucleotide sequence ID" value="NZ_FMZB01000002.1"/>
</dbReference>
<sequence>MERNISNHLTIAAVMNEWAVSIRFDHKESAESIHKELKNHINAFDVETLITYYLLESHHYLTRRDTEHSMLSLENAKEYAIHFNDTHRYFLHLAEGIFFYDKRDYQSALLYFEKAENYIEQLEDPVWIGEFHLRKAMTFYFLDVTNLSVLHAARAAKEFSSSDSLEFLLARTEMLQGANHMDQLNYEPAEAFLLKALATFKKIGNQNYLSSANLNLGVLYTERDLPAAAIPYLNAALQGKQDRIKLKILYLLADCYWKTNQPSKAMEIYKEGFRISIEEDNMIKKWEFAMLHKKHEDRLNFESVWQEGIDYFHHVEDFYNVRVFSKELAHYYTEKKEYELALKYYLLTLK</sequence>
<dbReference type="Gene3D" id="1.25.40.10">
    <property type="entry name" value="Tetratricopeptide repeat domain"/>
    <property type="match status" value="1"/>
</dbReference>
<dbReference type="STRING" id="361279.SAMN05421663_102287"/>
<dbReference type="EMBL" id="FMZB01000002">
    <property type="protein sequence ID" value="SDC39310.1"/>
    <property type="molecule type" value="Genomic_DNA"/>
</dbReference>
<protein>
    <submittedName>
        <fullName evidence="1">Response regulator aspartate phosphatase C</fullName>
    </submittedName>
</protein>
<accession>A0A1G6L7Q8</accession>
<dbReference type="Pfam" id="PF14559">
    <property type="entry name" value="TPR_19"/>
    <property type="match status" value="1"/>
</dbReference>